<feature type="region of interest" description="Disordered" evidence="1">
    <location>
        <begin position="1"/>
        <end position="25"/>
    </location>
</feature>
<accession>A0A1S1MPM2</accession>
<dbReference type="AlphaFoldDB" id="A0A1S1MPM2"/>
<keyword evidence="4" id="KW-1185">Reference proteome</keyword>
<dbReference type="EMBL" id="PPEA01000008">
    <property type="protein sequence ID" value="PQM49723.1"/>
    <property type="molecule type" value="Genomic_DNA"/>
</dbReference>
<dbReference type="Proteomes" id="UP000179734">
    <property type="component" value="Unassembled WGS sequence"/>
</dbReference>
<sequence>MLPEDDLDCPPDDEPAAPESAPVADPTTVTLPDGEIVTAASPQLAAAIKAAADGTPIADAFRQQGITIPPPGTAVTDPIDPAQLIPGDIGMFTDRHALAVGHSNALLDGQIQRIANVNGPSFLGWQHPPAPETTVAPTAPGPTTSEPPIPTRPSATVAT</sequence>
<reference evidence="3 5" key="2">
    <citation type="journal article" date="2017" name="Int. J. Syst. Evol. Microbiol.">
        <title>Mycobacterium talmoniae sp. nov., a slowly growing mycobacterium isolated from human respiratory samples.</title>
        <authorList>
            <person name="Davidson R.M."/>
            <person name="DeGroote M.A."/>
            <person name="Marola J.L."/>
            <person name="Buss S."/>
            <person name="Jones V."/>
            <person name="McNeil M.R."/>
            <person name="Freifeld A.G."/>
            <person name="Elaine Epperson L."/>
            <person name="Hasan N.A."/>
            <person name="Jackson M."/>
            <person name="Iwen P.C."/>
            <person name="Salfinger M."/>
            <person name="Strong M."/>
        </authorList>
    </citation>
    <scope>NUCLEOTIDE SEQUENCE [LARGE SCALE GENOMIC DNA]</scope>
    <source>
        <strain evidence="3 5">ATCC BAA-2683</strain>
    </source>
</reference>
<evidence type="ECO:0000256" key="1">
    <source>
        <dbReference type="SAM" id="MobiDB-lite"/>
    </source>
</evidence>
<reference evidence="3" key="3">
    <citation type="submission" date="2018-01" db="EMBL/GenBank/DDBJ databases">
        <authorList>
            <person name="Gaut B.S."/>
            <person name="Morton B.R."/>
            <person name="Clegg M.T."/>
            <person name="Duvall M.R."/>
        </authorList>
    </citation>
    <scope>NUCLEOTIDE SEQUENCE</scope>
    <source>
        <strain evidence="3">ATCC BAA-2683</strain>
    </source>
</reference>
<evidence type="ECO:0000313" key="5">
    <source>
        <dbReference type="Proteomes" id="UP000238296"/>
    </source>
</evidence>
<evidence type="ECO:0000313" key="4">
    <source>
        <dbReference type="Proteomes" id="UP000179734"/>
    </source>
</evidence>
<gene>
    <name evidence="2" type="ORF">BKN37_26200</name>
    <name evidence="3" type="ORF">C1Y40_00044</name>
</gene>
<dbReference type="EMBL" id="MLQM01000274">
    <property type="protein sequence ID" value="OHU86472.1"/>
    <property type="molecule type" value="Genomic_DNA"/>
</dbReference>
<feature type="region of interest" description="Disordered" evidence="1">
    <location>
        <begin position="122"/>
        <end position="159"/>
    </location>
</feature>
<protein>
    <submittedName>
        <fullName evidence="2">Uncharacterized protein</fullName>
    </submittedName>
</protein>
<dbReference type="Proteomes" id="UP000238296">
    <property type="component" value="Unassembled WGS sequence"/>
</dbReference>
<comment type="caution">
    <text evidence="2">The sequence shown here is derived from an EMBL/GenBank/DDBJ whole genome shotgun (WGS) entry which is preliminary data.</text>
</comment>
<evidence type="ECO:0000313" key="3">
    <source>
        <dbReference type="EMBL" id="PQM49723.1"/>
    </source>
</evidence>
<feature type="compositionally biased region" description="Acidic residues" evidence="1">
    <location>
        <begin position="1"/>
        <end position="16"/>
    </location>
</feature>
<organism evidence="2 4">
    <name type="scientific">Mycobacterium talmoniae</name>
    <dbReference type="NCBI Taxonomy" id="1858794"/>
    <lineage>
        <taxon>Bacteria</taxon>
        <taxon>Bacillati</taxon>
        <taxon>Actinomycetota</taxon>
        <taxon>Actinomycetes</taxon>
        <taxon>Mycobacteriales</taxon>
        <taxon>Mycobacteriaceae</taxon>
        <taxon>Mycobacterium</taxon>
    </lineage>
</organism>
<reference evidence="2 4" key="1">
    <citation type="submission" date="2016-10" db="EMBL/GenBank/DDBJ databases">
        <title>Genome sequence of Mycobacterium talmonii.</title>
        <authorList>
            <person name="Greninger A.L."/>
            <person name="Elliott B."/>
            <person name="Vasireddy S."/>
            <person name="Vasireddy R."/>
        </authorList>
    </citation>
    <scope>NUCLEOTIDE SEQUENCE [LARGE SCALE GENOMIC DNA]</scope>
    <source>
        <strain evidence="2">MO-5499</strain>
        <strain evidence="4">NE-TNMC-100812</strain>
    </source>
</reference>
<feature type="compositionally biased region" description="Low complexity" evidence="1">
    <location>
        <begin position="132"/>
        <end position="144"/>
    </location>
</feature>
<name>A0A1S1MPM2_9MYCO</name>
<proteinExistence type="predicted"/>
<evidence type="ECO:0000313" key="2">
    <source>
        <dbReference type="EMBL" id="OHU86472.1"/>
    </source>
</evidence>